<name>A0AA39LMI1_9BILA</name>
<dbReference type="PANTHER" id="PTHR23021">
    <property type="entry name" value="SERPENTINE RECEPTOR, CLASS T"/>
    <property type="match status" value="1"/>
</dbReference>
<sequence>MNENQLLCNGSHYLLLNPPNPRHGLTVGSLYIILSLMGIPLTLLLLVILSTHKYKKIACFKLIYITTFADFVNLTNAGLISGLMSITQVTFCDNHLEWLYVYEQIYLGGWYFYCISFEVLSFNRMLSFVSERWSTLLFRGKRAWLWLIPMATYSTIGVFCGFAVYLPNEGILIDSESSIFHFANNLLKLGVVACCNVIMLYRINLLLKATTPNDKFTRARIKLSLQTFGIALLGDVTGCTYLTALHLPKNWIISRYSSVLGQVLWLLLHSGSAFIMFAFNSKIRTQIVSVLSGSARGTSRVTHARNISRAQHRLPTK</sequence>
<feature type="transmembrane region" description="Helical" evidence="1">
    <location>
        <begin position="62"/>
        <end position="84"/>
    </location>
</feature>
<feature type="transmembrane region" description="Helical" evidence="1">
    <location>
        <begin position="30"/>
        <end position="50"/>
    </location>
</feature>
<dbReference type="SUPFAM" id="SSF81321">
    <property type="entry name" value="Family A G protein-coupled receptor-like"/>
    <property type="match status" value="1"/>
</dbReference>
<dbReference type="AlphaFoldDB" id="A0AA39LMI1"/>
<dbReference type="Proteomes" id="UP001175271">
    <property type="component" value="Unassembled WGS sequence"/>
</dbReference>
<keyword evidence="3" id="KW-1185">Reference proteome</keyword>
<accession>A0AA39LMI1</accession>
<organism evidence="2 3">
    <name type="scientific">Steinernema hermaphroditum</name>
    <dbReference type="NCBI Taxonomy" id="289476"/>
    <lineage>
        <taxon>Eukaryota</taxon>
        <taxon>Metazoa</taxon>
        <taxon>Ecdysozoa</taxon>
        <taxon>Nematoda</taxon>
        <taxon>Chromadorea</taxon>
        <taxon>Rhabditida</taxon>
        <taxon>Tylenchina</taxon>
        <taxon>Panagrolaimomorpha</taxon>
        <taxon>Strongyloidoidea</taxon>
        <taxon>Steinernematidae</taxon>
        <taxon>Steinernema</taxon>
    </lineage>
</organism>
<feature type="transmembrane region" description="Helical" evidence="1">
    <location>
        <begin position="186"/>
        <end position="207"/>
    </location>
</feature>
<feature type="transmembrane region" description="Helical" evidence="1">
    <location>
        <begin position="143"/>
        <end position="166"/>
    </location>
</feature>
<dbReference type="Pfam" id="PF10321">
    <property type="entry name" value="7TM_GPCR_Srt"/>
    <property type="match status" value="1"/>
</dbReference>
<evidence type="ECO:0000313" key="3">
    <source>
        <dbReference type="Proteomes" id="UP001175271"/>
    </source>
</evidence>
<evidence type="ECO:0000256" key="1">
    <source>
        <dbReference type="SAM" id="Phobius"/>
    </source>
</evidence>
<feature type="transmembrane region" description="Helical" evidence="1">
    <location>
        <begin position="228"/>
        <end position="247"/>
    </location>
</feature>
<reference evidence="2" key="1">
    <citation type="submission" date="2023-06" db="EMBL/GenBank/DDBJ databases">
        <title>Genomic analysis of the entomopathogenic nematode Steinernema hermaphroditum.</title>
        <authorList>
            <person name="Schwarz E.M."/>
            <person name="Heppert J.K."/>
            <person name="Baniya A."/>
            <person name="Schwartz H.T."/>
            <person name="Tan C.-H."/>
            <person name="Antoshechkin I."/>
            <person name="Sternberg P.W."/>
            <person name="Goodrich-Blair H."/>
            <person name="Dillman A.R."/>
        </authorList>
    </citation>
    <scope>NUCLEOTIDE SEQUENCE</scope>
    <source>
        <strain evidence="2">PS9179</strain>
        <tissue evidence="2">Whole animal</tissue>
    </source>
</reference>
<feature type="transmembrane region" description="Helical" evidence="1">
    <location>
        <begin position="259"/>
        <end position="279"/>
    </location>
</feature>
<keyword evidence="1" id="KW-1133">Transmembrane helix</keyword>
<comment type="caution">
    <text evidence="2">The sequence shown here is derived from an EMBL/GenBank/DDBJ whole genome shotgun (WGS) entry which is preliminary data.</text>
</comment>
<proteinExistence type="predicted"/>
<protein>
    <submittedName>
        <fullName evidence="2">Uncharacterized protein</fullName>
    </submittedName>
</protein>
<feature type="transmembrane region" description="Helical" evidence="1">
    <location>
        <begin position="104"/>
        <end position="122"/>
    </location>
</feature>
<keyword evidence="1" id="KW-0812">Transmembrane</keyword>
<gene>
    <name evidence="2" type="ORF">QR680_016394</name>
</gene>
<evidence type="ECO:0000313" key="2">
    <source>
        <dbReference type="EMBL" id="KAK0402545.1"/>
    </source>
</evidence>
<dbReference type="EMBL" id="JAUCMV010000004">
    <property type="protein sequence ID" value="KAK0402545.1"/>
    <property type="molecule type" value="Genomic_DNA"/>
</dbReference>
<dbReference type="InterPro" id="IPR019425">
    <property type="entry name" value="7TM_GPCR_serpentine_rcpt_Srt"/>
</dbReference>
<keyword evidence="1" id="KW-0472">Membrane</keyword>